<name>A0A2N7X0X9_9BURK</name>
<dbReference type="Proteomes" id="UP000235777">
    <property type="component" value="Unassembled WGS sequence"/>
</dbReference>
<evidence type="ECO:0000259" key="4">
    <source>
        <dbReference type="Pfam" id="PF18443"/>
    </source>
</evidence>
<dbReference type="Pfam" id="PF18426">
    <property type="entry name" value="Tli4_C"/>
    <property type="match status" value="1"/>
</dbReference>
<accession>A0A2N7X0X9</accession>
<dbReference type="Pfam" id="PF18443">
    <property type="entry name" value="Tli4_N"/>
    <property type="match status" value="1"/>
</dbReference>
<dbReference type="EMBL" id="PNYC01000011">
    <property type="protein sequence ID" value="PMS35376.1"/>
    <property type="molecule type" value="Genomic_DNA"/>
</dbReference>
<feature type="region of interest" description="Disordered" evidence="1">
    <location>
        <begin position="330"/>
        <end position="350"/>
    </location>
</feature>
<evidence type="ECO:0008006" key="7">
    <source>
        <dbReference type="Google" id="ProtNLM"/>
    </source>
</evidence>
<feature type="domain" description="Tle cognate immunity protein 4 N-terminal" evidence="4">
    <location>
        <begin position="30"/>
        <end position="142"/>
    </location>
</feature>
<reference evidence="5 6" key="1">
    <citation type="submission" date="2018-01" db="EMBL/GenBank/DDBJ databases">
        <title>Whole genome analyses suggest that Burkholderia sensu lato contains two further novel genera in the rhizoxinica-symbiotica group Mycetohabitans gen. nov., and Trinickia gen. nov.: implications for the evolution of diazotrophy and nodulation in the Burkholderiaceae.</title>
        <authorList>
            <person name="Estrada-de los Santos P."/>
            <person name="Palmer M."/>
            <person name="Chavez-Ramirez B."/>
            <person name="Beukes C."/>
            <person name="Steenkamp E.T."/>
            <person name="Hirsch A.M."/>
            <person name="Manyaka P."/>
            <person name="Maluk M."/>
            <person name="Lafos M."/>
            <person name="Crook M."/>
            <person name="Gross E."/>
            <person name="Simon M.F."/>
            <person name="Bueno dos Reis Junior F."/>
            <person name="Poole P.S."/>
            <person name="Venter S.N."/>
            <person name="James E.K."/>
        </authorList>
    </citation>
    <scope>NUCLEOTIDE SEQUENCE [LARGE SCALE GENOMIC DNA]</scope>
    <source>
        <strain evidence="5 6">JPY 581</strain>
    </source>
</reference>
<dbReference type="RefSeq" id="WP_102607169.1">
    <property type="nucleotide sequence ID" value="NZ_PNYC01000011.1"/>
</dbReference>
<feature type="compositionally biased region" description="Polar residues" evidence="1">
    <location>
        <begin position="338"/>
        <end position="350"/>
    </location>
</feature>
<comment type="caution">
    <text evidence="5">The sequence shown here is derived from an EMBL/GenBank/DDBJ whole genome shotgun (WGS) entry which is preliminary data.</text>
</comment>
<feature type="chain" id="PRO_5014627203" description="Tle cognate immunity protein 4 C-terminal domain-containing protein" evidence="2">
    <location>
        <begin position="22"/>
        <end position="433"/>
    </location>
</feature>
<evidence type="ECO:0000313" key="5">
    <source>
        <dbReference type="EMBL" id="PMS35376.1"/>
    </source>
</evidence>
<feature type="signal peptide" evidence="2">
    <location>
        <begin position="1"/>
        <end position="21"/>
    </location>
</feature>
<dbReference type="InterPro" id="IPR040761">
    <property type="entry name" value="Tli4_N"/>
</dbReference>
<proteinExistence type="predicted"/>
<gene>
    <name evidence="5" type="ORF">C0Z20_17920</name>
</gene>
<protein>
    <recommendedName>
        <fullName evidence="7">Tle cognate immunity protein 4 C-terminal domain-containing protein</fullName>
    </recommendedName>
</protein>
<dbReference type="AlphaFoldDB" id="A0A2N7X0X9"/>
<keyword evidence="2" id="KW-0732">Signal</keyword>
<sequence>MRTMRFAMALCASLLTPICYAKEPAMSDTKTYCIGRFLVDVPADAEINGQAYEYMFGRIDSTASTESEEHFAQEMIQRGAELRAGQHKKQYALTGVKSPSTSIRIFELSRTLLTGPSVGVEAYKWDNGYVFSMKETGFDLSRYSSVLSTLETELLPNLRARTTDEVPSQPGFCLKNGFIANDGKTAQYEEAGMSFRFSRWPGVVVTVNVSTTTKAGEKTLLQRIDSTPVPAVLQGVIVQMKTLRKGKREVNGREGEEVLWTFPTEEGFRTHQFQWEAQGTLDQPLRPDLTVEFESGARGANGAPQRPRLSDEEAIRVFDAIVNSVRLRPADGGKVSESGPSTMSPLGTLAQTGTRCPQTGWWTCPEAAANQIEGGRRQRFEAGNAMPVVHVLAKQSFIERMTGRQQKHSVNTVWKLVAYDGSAVSGESIPPEH</sequence>
<dbReference type="InterPro" id="IPR041290">
    <property type="entry name" value="Tli4_C"/>
</dbReference>
<evidence type="ECO:0000259" key="3">
    <source>
        <dbReference type="Pfam" id="PF18426"/>
    </source>
</evidence>
<evidence type="ECO:0000256" key="2">
    <source>
        <dbReference type="SAM" id="SignalP"/>
    </source>
</evidence>
<organism evidence="5 6">
    <name type="scientific">Trinickia symbiotica</name>
    <dbReference type="NCBI Taxonomy" id="863227"/>
    <lineage>
        <taxon>Bacteria</taxon>
        <taxon>Pseudomonadati</taxon>
        <taxon>Pseudomonadota</taxon>
        <taxon>Betaproteobacteria</taxon>
        <taxon>Burkholderiales</taxon>
        <taxon>Burkholderiaceae</taxon>
        <taxon>Trinickia</taxon>
    </lineage>
</organism>
<feature type="domain" description="Tle cognate immunity protein 4 C-terminal" evidence="3">
    <location>
        <begin position="165"/>
        <end position="330"/>
    </location>
</feature>
<evidence type="ECO:0000256" key="1">
    <source>
        <dbReference type="SAM" id="MobiDB-lite"/>
    </source>
</evidence>
<evidence type="ECO:0000313" key="6">
    <source>
        <dbReference type="Proteomes" id="UP000235777"/>
    </source>
</evidence>
<keyword evidence="6" id="KW-1185">Reference proteome</keyword>
<dbReference type="STRING" id="863227.GCA_000373005_03845"/>